<dbReference type="EMBL" id="JABMIG020000092">
    <property type="protein sequence ID" value="KAL3793347.1"/>
    <property type="molecule type" value="Genomic_DNA"/>
</dbReference>
<dbReference type="Pfam" id="PF05721">
    <property type="entry name" value="PhyH"/>
    <property type="match status" value="1"/>
</dbReference>
<feature type="region of interest" description="Disordered" evidence="1">
    <location>
        <begin position="90"/>
        <end position="110"/>
    </location>
</feature>
<comment type="caution">
    <text evidence="2">The sequence shown here is derived from an EMBL/GenBank/DDBJ whole genome shotgun (WGS) entry which is preliminary data.</text>
</comment>
<feature type="compositionally biased region" description="Basic and acidic residues" evidence="1">
    <location>
        <begin position="326"/>
        <end position="343"/>
    </location>
</feature>
<organism evidence="2 3">
    <name type="scientific">Cyclotella cryptica</name>
    <dbReference type="NCBI Taxonomy" id="29204"/>
    <lineage>
        <taxon>Eukaryota</taxon>
        <taxon>Sar</taxon>
        <taxon>Stramenopiles</taxon>
        <taxon>Ochrophyta</taxon>
        <taxon>Bacillariophyta</taxon>
        <taxon>Coscinodiscophyceae</taxon>
        <taxon>Thalassiosirophycidae</taxon>
        <taxon>Stephanodiscales</taxon>
        <taxon>Stephanodiscaceae</taxon>
        <taxon>Cyclotella</taxon>
    </lineage>
</organism>
<feature type="region of interest" description="Disordered" evidence="1">
    <location>
        <begin position="1"/>
        <end position="21"/>
    </location>
</feature>
<dbReference type="PANTHER" id="PTHR37563">
    <property type="entry name" value="PHYTANOYL-COA DIOXYGENASE FAMILY PROTEIN (AFU_ORTHOLOGUE AFUA_2G03330)"/>
    <property type="match status" value="1"/>
</dbReference>
<evidence type="ECO:0000256" key="1">
    <source>
        <dbReference type="SAM" id="MobiDB-lite"/>
    </source>
</evidence>
<dbReference type="Gene3D" id="2.60.120.620">
    <property type="entry name" value="q2cbj1_9rhob like domain"/>
    <property type="match status" value="1"/>
</dbReference>
<proteinExistence type="predicted"/>
<protein>
    <submittedName>
        <fullName evidence="2">Uncharacterized protein</fullName>
    </submittedName>
</protein>
<feature type="compositionally biased region" description="Polar residues" evidence="1">
    <location>
        <begin position="310"/>
        <end position="323"/>
    </location>
</feature>
<dbReference type="AlphaFoldDB" id="A0ABD3PZC2"/>
<feature type="compositionally biased region" description="Polar residues" evidence="1">
    <location>
        <begin position="1"/>
        <end position="14"/>
    </location>
</feature>
<feature type="compositionally biased region" description="Polar residues" evidence="1">
    <location>
        <begin position="390"/>
        <end position="400"/>
    </location>
</feature>
<gene>
    <name evidence="2" type="ORF">HJC23_003857</name>
</gene>
<reference evidence="2 3" key="1">
    <citation type="journal article" date="2020" name="G3 (Bethesda)">
        <title>Improved Reference Genome for Cyclotella cryptica CCMP332, a Model for Cell Wall Morphogenesis, Salinity Adaptation, and Lipid Production in Diatoms (Bacillariophyta).</title>
        <authorList>
            <person name="Roberts W.R."/>
            <person name="Downey K.M."/>
            <person name="Ruck E.C."/>
            <person name="Traller J.C."/>
            <person name="Alverson A.J."/>
        </authorList>
    </citation>
    <scope>NUCLEOTIDE SEQUENCE [LARGE SCALE GENOMIC DNA]</scope>
    <source>
        <strain evidence="2 3">CCMP332</strain>
    </source>
</reference>
<sequence length="682" mass="77484">MPRQTKVTPKSKISSHTDDGTPIVNVTLAQIRKGQPTKKGALVRIPQVAERSKCYEEAAKVIGEREALALPYHGGRMWKCEVKLSDAAGAHGSNFKSKSSTGTESVAKGRKSCPTPLFRWYRHSLQLATLPHLLEGIVEVSHKMGNKKKWINLSNDDDIDSSDEEWEEPLPSQNVMEISTLTTSAYEDSTHPLPTITRSWISPDLQRFNTRKAAIAHSEELVERDLLIDRILFGYGKNGVRLRPVKPTRKAALEAGMARFLRDGLWIVGQEEMWIEKRREIYNRKTMRLLNQEKQKLNGEDLQSTLRGLASEQESNCEDNSGGSCADEKSADDHAVTEDDKKVSIGSPLNKIASDNHRTEDENDDLSKRQRKVCVNEGADSTVKEGKMPNTVSPNDSDASLNGVPVTPTKLPKPRNRLNYIEPLPPSTHYRLNPEQIDKCYAACIEHYERVMFTVKARSLHHELSDGFDVLRERGKGRYDMELPEFDTDEYSFLTDAKMAAWMPIIHKILGEDAILVHKGCFLSLPGSETQVYHQDGVHLNNKFQKPCHAVNVFIPLVDYDMTNGPTEFCLGSHYLGHENFVKDMVGDFCCRRIALLRPFLFDGLHFCGTPVIFDYRLGHRGLRNYSQNCRPVVYLTYSSVASGKEFRDSVNFSRKRYRKLGEFVEKPLSREERAKRRRFEE</sequence>
<dbReference type="InterPro" id="IPR051961">
    <property type="entry name" value="Fungal_Metabolite_Diox"/>
</dbReference>
<dbReference type="PANTHER" id="PTHR37563:SF2">
    <property type="entry name" value="PHYTANOYL-COA DIOXYGENASE FAMILY PROTEIN (AFU_ORTHOLOGUE AFUA_2G03330)"/>
    <property type="match status" value="1"/>
</dbReference>
<feature type="region of interest" description="Disordered" evidence="1">
    <location>
        <begin position="310"/>
        <end position="418"/>
    </location>
</feature>
<name>A0ABD3PZC2_9STRA</name>
<evidence type="ECO:0000313" key="3">
    <source>
        <dbReference type="Proteomes" id="UP001516023"/>
    </source>
</evidence>
<dbReference type="Proteomes" id="UP001516023">
    <property type="component" value="Unassembled WGS sequence"/>
</dbReference>
<accession>A0ABD3PZC2</accession>
<keyword evidence="3" id="KW-1185">Reference proteome</keyword>
<dbReference type="InterPro" id="IPR008775">
    <property type="entry name" value="Phytyl_CoA_dOase-like"/>
</dbReference>
<evidence type="ECO:0000313" key="2">
    <source>
        <dbReference type="EMBL" id="KAL3793347.1"/>
    </source>
</evidence>
<dbReference type="SUPFAM" id="SSF51197">
    <property type="entry name" value="Clavaminate synthase-like"/>
    <property type="match status" value="1"/>
</dbReference>
<feature type="compositionally biased region" description="Basic and acidic residues" evidence="1">
    <location>
        <begin position="354"/>
        <end position="368"/>
    </location>
</feature>
<feature type="compositionally biased region" description="Polar residues" evidence="1">
    <location>
        <begin position="94"/>
        <end position="104"/>
    </location>
</feature>